<dbReference type="GO" id="GO:0015292">
    <property type="term" value="F:uniporter activity"/>
    <property type="evidence" value="ECO:0007669"/>
    <property type="project" value="TreeGrafter"/>
</dbReference>
<proteinExistence type="inferred from homology"/>
<dbReference type="InterPro" id="IPR039055">
    <property type="entry name" value="MCU_fam"/>
</dbReference>
<dbReference type="PANTHER" id="PTHR13462">
    <property type="entry name" value="CALCIUM UNIPORTER PROTEIN, MITOCHONDRIAL"/>
    <property type="match status" value="1"/>
</dbReference>
<evidence type="ECO:0000256" key="18">
    <source>
        <dbReference type="SAM" id="MobiDB-lite"/>
    </source>
</evidence>
<dbReference type="AlphaFoldDB" id="A0A9P9IUI7"/>
<evidence type="ECO:0000259" key="20">
    <source>
        <dbReference type="Pfam" id="PF04678"/>
    </source>
</evidence>
<accession>A0A9P9IUI7</accession>
<keyword evidence="9 19" id="KW-1133">Transmembrane helix</keyword>
<evidence type="ECO:0000256" key="1">
    <source>
        <dbReference type="ARBA" id="ARBA00004448"/>
    </source>
</evidence>
<evidence type="ECO:0000256" key="10">
    <source>
        <dbReference type="ARBA" id="ARBA00023065"/>
    </source>
</evidence>
<dbReference type="GO" id="GO:0036444">
    <property type="term" value="P:calcium import into the mitochondrion"/>
    <property type="evidence" value="ECO:0007669"/>
    <property type="project" value="TreeGrafter"/>
</dbReference>
<evidence type="ECO:0000256" key="6">
    <source>
        <dbReference type="ARBA" id="ARBA00022692"/>
    </source>
</evidence>
<gene>
    <name evidence="21" type="ORF">B0J11DRAFT_519616</name>
</gene>
<evidence type="ECO:0000256" key="15">
    <source>
        <dbReference type="ARBA" id="ARBA00044966"/>
    </source>
</evidence>
<dbReference type="Proteomes" id="UP000700596">
    <property type="component" value="Unassembled WGS sequence"/>
</dbReference>
<evidence type="ECO:0000256" key="3">
    <source>
        <dbReference type="ARBA" id="ARBA00022448"/>
    </source>
</evidence>
<evidence type="ECO:0000256" key="14">
    <source>
        <dbReference type="ARBA" id="ARBA00036634"/>
    </source>
</evidence>
<feature type="transmembrane region" description="Helical" evidence="19">
    <location>
        <begin position="407"/>
        <end position="425"/>
    </location>
</feature>
<evidence type="ECO:0000256" key="19">
    <source>
        <dbReference type="SAM" id="Phobius"/>
    </source>
</evidence>
<comment type="catalytic activity">
    <reaction evidence="14">
        <text>Ca(2+)(in) = Ca(2+)(out)</text>
        <dbReference type="Rhea" id="RHEA:29671"/>
        <dbReference type="ChEBI" id="CHEBI:29108"/>
    </reaction>
</comment>
<keyword evidence="13" id="KW-0407">Ion channel</keyword>
<comment type="similarity">
    <text evidence="2">Belongs to the MCU (TC 1.A.77) family.</text>
</comment>
<dbReference type="GO" id="GO:1990246">
    <property type="term" value="C:uniplex complex"/>
    <property type="evidence" value="ECO:0007669"/>
    <property type="project" value="TreeGrafter"/>
</dbReference>
<sequence length="526" mass="59982">MKPRISSLRSPPFLSGRLRSLPAFNATHIRARPILQPFHGTGRGPAVQFRTFAFTSNLWLDGPKFENYENSNARPAVELDHNITQEEKEDYEKRLAEDKGKQIRTPWHREGSDVPPVARQRSAGAMTKGKLLTTPSRMLKLILPLTTRDANSDRKDVEPLALLVHPQQPLSYLERLIQAELPTFTDKSGRERIPNVWFRAEDSIQDSIQPSKVAETPVEEPNEHTDEKVPEEDFEKVDEIKIDGKTEKTGKLSGRMNKKTPKEATELRGGPGKGGVESYSGLGHEASTDKKAERKFVRWSSSTEIGDFIRDAARGQEFAVEIESAPHDIRIGVPSFNDRTYYLRQRLRKRSREISSLAEIKKECDELAHRGAKRVAMGGFAVLIGWWGVVFKLTFGTDLGWDVMEPVTYLVGLSTLIGGYVWFLWHNREVSYRSAMNFTISKRQAKLYSERNFNLDKWQALVDEGNTLRKEIKAVAQEYDVEWDEMADEKDENVRVALKEERERKKKEGKEDGDGDAEKDEQIKKG</sequence>
<keyword evidence="6 19" id="KW-0812">Transmembrane</keyword>
<keyword evidence="5" id="KW-0107">Calcium channel</keyword>
<keyword evidence="3" id="KW-0813">Transport</keyword>
<evidence type="ECO:0000256" key="9">
    <source>
        <dbReference type="ARBA" id="ARBA00022989"/>
    </source>
</evidence>
<comment type="function">
    <text evidence="17">Highly selective calcium channel localized to the inner mitochondrial membrane, which mediates calcium uptake into the mitochondrial matrix. Mitochondrial calcium homeostasis plays key roles in cellular physiology and regulates ATP production, cytoplasmic calcium signals and activation of cell death pathways. Sufficient to operate as a pore-forming channel without the need of calcium-sensor or auxiliary subunit.</text>
</comment>
<dbReference type="GO" id="GO:0051560">
    <property type="term" value="P:mitochondrial calcium ion homeostasis"/>
    <property type="evidence" value="ECO:0007669"/>
    <property type="project" value="InterPro"/>
</dbReference>
<protein>
    <recommendedName>
        <fullName evidence="16">Calcium uniporter protein, mitochondrial</fullName>
    </recommendedName>
</protein>
<keyword evidence="11" id="KW-0496">Mitochondrion</keyword>
<evidence type="ECO:0000256" key="8">
    <source>
        <dbReference type="ARBA" id="ARBA00022837"/>
    </source>
</evidence>
<feature type="transmembrane region" description="Helical" evidence="19">
    <location>
        <begin position="375"/>
        <end position="395"/>
    </location>
</feature>
<comment type="caution">
    <text evidence="21">The sequence shown here is derived from an EMBL/GenBank/DDBJ whole genome shotgun (WGS) entry which is preliminary data.</text>
</comment>
<keyword evidence="12 19" id="KW-0472">Membrane</keyword>
<dbReference type="EMBL" id="JAGMWT010000002">
    <property type="protein sequence ID" value="KAH7135963.1"/>
    <property type="molecule type" value="Genomic_DNA"/>
</dbReference>
<feature type="compositionally biased region" description="Basic and acidic residues" evidence="18">
    <location>
        <begin position="499"/>
        <end position="512"/>
    </location>
</feature>
<name>A0A9P9IUI7_9PLEO</name>
<evidence type="ECO:0000313" key="21">
    <source>
        <dbReference type="EMBL" id="KAH7135963.1"/>
    </source>
</evidence>
<dbReference type="PANTHER" id="PTHR13462:SF10">
    <property type="entry name" value="CALCIUM UNIPORTER PROTEIN, MITOCHONDRIAL"/>
    <property type="match status" value="1"/>
</dbReference>
<feature type="domain" description="Calcium uniporter protein C-terminal" evidence="20">
    <location>
        <begin position="340"/>
        <end position="461"/>
    </location>
</feature>
<comment type="subunit">
    <text evidence="15">Homotetramer, assembles in a dimer or dimers configuration with two interfaces.</text>
</comment>
<reference evidence="21" key="1">
    <citation type="journal article" date="2021" name="Nat. Commun.">
        <title>Genetic determinants of endophytism in the Arabidopsis root mycobiome.</title>
        <authorList>
            <person name="Mesny F."/>
            <person name="Miyauchi S."/>
            <person name="Thiergart T."/>
            <person name="Pickel B."/>
            <person name="Atanasova L."/>
            <person name="Karlsson M."/>
            <person name="Huettel B."/>
            <person name="Barry K.W."/>
            <person name="Haridas S."/>
            <person name="Chen C."/>
            <person name="Bauer D."/>
            <person name="Andreopoulos W."/>
            <person name="Pangilinan J."/>
            <person name="LaButti K."/>
            <person name="Riley R."/>
            <person name="Lipzen A."/>
            <person name="Clum A."/>
            <person name="Drula E."/>
            <person name="Henrissat B."/>
            <person name="Kohler A."/>
            <person name="Grigoriev I.V."/>
            <person name="Martin F.M."/>
            <person name="Hacquard S."/>
        </authorList>
    </citation>
    <scope>NUCLEOTIDE SEQUENCE</scope>
    <source>
        <strain evidence="21">MPI-CAGE-CH-0243</strain>
    </source>
</reference>
<keyword evidence="10" id="KW-0406">Ion transport</keyword>
<dbReference type="InterPro" id="IPR006769">
    <property type="entry name" value="MCU_C"/>
</dbReference>
<comment type="subcellular location">
    <subcellularLocation>
        <location evidence="1">Mitochondrion inner membrane</location>
        <topology evidence="1">Multi-pass membrane protein</topology>
    </subcellularLocation>
</comment>
<dbReference type="OrthoDB" id="278338at2759"/>
<evidence type="ECO:0000256" key="13">
    <source>
        <dbReference type="ARBA" id="ARBA00023303"/>
    </source>
</evidence>
<organism evidence="21 22">
    <name type="scientific">Dendryphion nanum</name>
    <dbReference type="NCBI Taxonomy" id="256645"/>
    <lineage>
        <taxon>Eukaryota</taxon>
        <taxon>Fungi</taxon>
        <taxon>Dikarya</taxon>
        <taxon>Ascomycota</taxon>
        <taxon>Pezizomycotina</taxon>
        <taxon>Dothideomycetes</taxon>
        <taxon>Pleosporomycetidae</taxon>
        <taxon>Pleosporales</taxon>
        <taxon>Torulaceae</taxon>
        <taxon>Dendryphion</taxon>
    </lineage>
</organism>
<keyword evidence="4" id="KW-0109">Calcium transport</keyword>
<dbReference type="Pfam" id="PF04678">
    <property type="entry name" value="MCU"/>
    <property type="match status" value="1"/>
</dbReference>
<feature type="region of interest" description="Disordered" evidence="18">
    <location>
        <begin position="499"/>
        <end position="526"/>
    </location>
</feature>
<evidence type="ECO:0000256" key="2">
    <source>
        <dbReference type="ARBA" id="ARBA00005653"/>
    </source>
</evidence>
<dbReference type="GO" id="GO:0005262">
    <property type="term" value="F:calcium channel activity"/>
    <property type="evidence" value="ECO:0007669"/>
    <property type="project" value="UniProtKB-KW"/>
</dbReference>
<feature type="region of interest" description="Disordered" evidence="18">
    <location>
        <begin position="207"/>
        <end position="233"/>
    </location>
</feature>
<evidence type="ECO:0000256" key="16">
    <source>
        <dbReference type="ARBA" id="ARBA00044981"/>
    </source>
</evidence>
<keyword evidence="8" id="KW-0106">Calcium</keyword>
<evidence type="ECO:0000256" key="12">
    <source>
        <dbReference type="ARBA" id="ARBA00023136"/>
    </source>
</evidence>
<keyword evidence="7" id="KW-0999">Mitochondrion inner membrane</keyword>
<keyword evidence="22" id="KW-1185">Reference proteome</keyword>
<evidence type="ECO:0000256" key="7">
    <source>
        <dbReference type="ARBA" id="ARBA00022792"/>
    </source>
</evidence>
<evidence type="ECO:0000313" key="22">
    <source>
        <dbReference type="Proteomes" id="UP000700596"/>
    </source>
</evidence>
<evidence type="ECO:0000256" key="17">
    <source>
        <dbReference type="ARBA" id="ARBA00045938"/>
    </source>
</evidence>
<feature type="region of interest" description="Disordered" evidence="18">
    <location>
        <begin position="245"/>
        <end position="291"/>
    </location>
</feature>
<evidence type="ECO:0000256" key="11">
    <source>
        <dbReference type="ARBA" id="ARBA00023128"/>
    </source>
</evidence>
<evidence type="ECO:0000256" key="4">
    <source>
        <dbReference type="ARBA" id="ARBA00022568"/>
    </source>
</evidence>
<evidence type="ECO:0000256" key="5">
    <source>
        <dbReference type="ARBA" id="ARBA00022673"/>
    </source>
</evidence>